<sequence>MSYRASLGRWLEPDPIDYEGGTNNLYEFVDSNSVRFVDPIGLQGDDPSQWTNWSAIVSTRSTRTINRNDKREYTNIPPSIISSGKCEIVQMGPDREEIRILPAGSRMFVTLSMFPGLIDRPEGYAPPLPNYQDDFRQVIREEVVFKSATEVTSHIQSAWVKCTCDDGKQLVEWVDHVELNEKAVQLVTQTSWIEHRQRRVR</sequence>
<accession>A0A7M2X2W2</accession>
<dbReference type="InterPro" id="IPR022385">
    <property type="entry name" value="Rhs_assc_core"/>
</dbReference>
<dbReference type="Gene3D" id="2.180.10.10">
    <property type="entry name" value="RHS repeat-associated core"/>
    <property type="match status" value="1"/>
</dbReference>
<dbReference type="EMBL" id="CP063458">
    <property type="protein sequence ID" value="QOV92098.1"/>
    <property type="molecule type" value="Genomic_DNA"/>
</dbReference>
<organism evidence="1 2">
    <name type="scientific">Humisphaera borealis</name>
    <dbReference type="NCBI Taxonomy" id="2807512"/>
    <lineage>
        <taxon>Bacteria</taxon>
        <taxon>Pseudomonadati</taxon>
        <taxon>Planctomycetota</taxon>
        <taxon>Phycisphaerae</taxon>
        <taxon>Tepidisphaerales</taxon>
        <taxon>Tepidisphaeraceae</taxon>
        <taxon>Humisphaera</taxon>
    </lineage>
</organism>
<dbReference type="Proteomes" id="UP000593765">
    <property type="component" value="Chromosome"/>
</dbReference>
<evidence type="ECO:0008006" key="3">
    <source>
        <dbReference type="Google" id="ProtNLM"/>
    </source>
</evidence>
<protein>
    <recommendedName>
        <fullName evidence="3">RHS repeat-associated core domain-containing protein</fullName>
    </recommendedName>
</protein>
<evidence type="ECO:0000313" key="2">
    <source>
        <dbReference type="Proteomes" id="UP000593765"/>
    </source>
</evidence>
<dbReference type="AlphaFoldDB" id="A0A7M2X2W2"/>
<proteinExistence type="predicted"/>
<reference evidence="1 2" key="1">
    <citation type="submission" date="2020-10" db="EMBL/GenBank/DDBJ databases">
        <title>Wide distribution of Phycisphaera-like planctomycetes from WD2101 soil group in peatlands and genome analysis of the first cultivated representative.</title>
        <authorList>
            <person name="Dedysh S.N."/>
            <person name="Beletsky A.V."/>
            <person name="Ivanova A."/>
            <person name="Kulichevskaya I.S."/>
            <person name="Suzina N.E."/>
            <person name="Philippov D.A."/>
            <person name="Rakitin A.L."/>
            <person name="Mardanov A.V."/>
            <person name="Ravin N.V."/>
        </authorList>
    </citation>
    <scope>NUCLEOTIDE SEQUENCE [LARGE SCALE GENOMIC DNA]</scope>
    <source>
        <strain evidence="1 2">M1803</strain>
    </source>
</reference>
<gene>
    <name evidence="1" type="ORF">IPV69_12385</name>
</gene>
<dbReference type="RefSeq" id="WP_206295428.1">
    <property type="nucleotide sequence ID" value="NZ_CP063458.1"/>
</dbReference>
<evidence type="ECO:0000313" key="1">
    <source>
        <dbReference type="EMBL" id="QOV92098.1"/>
    </source>
</evidence>
<dbReference type="KEGG" id="hbs:IPV69_12385"/>
<keyword evidence="2" id="KW-1185">Reference proteome</keyword>
<dbReference type="NCBIfam" id="TIGR03696">
    <property type="entry name" value="Rhs_assc_core"/>
    <property type="match status" value="1"/>
</dbReference>
<name>A0A7M2X2W2_9BACT</name>